<dbReference type="EMBL" id="CP048659">
    <property type="protein sequence ID" value="QOW45530.1"/>
    <property type="molecule type" value="Genomic_DNA"/>
</dbReference>
<name>A0A7S7AGN0_9GAMM</name>
<protein>
    <submittedName>
        <fullName evidence="1">Uncharacterized protein</fullName>
    </submittedName>
</protein>
<reference evidence="1 2" key="1">
    <citation type="submission" date="2020-02" db="EMBL/GenBank/DDBJ databases">
        <title>Tigecycline-resistant Acinetobacter species from pigs and migratory birds.</title>
        <authorList>
            <person name="Chen C."/>
            <person name="Sun J."/>
            <person name="Liao X.-P."/>
            <person name="Liu Y.-H."/>
        </authorList>
    </citation>
    <scope>NUCLEOTIDE SEQUENCE [LARGE SCALE GENOMIC DNA]</scope>
    <source>
        <strain evidence="1 2">YH12207_T</strain>
    </source>
</reference>
<keyword evidence="2" id="KW-1185">Reference proteome</keyword>
<accession>A0A7S7AGN0</accession>
<organism evidence="1 2">
    <name type="scientific">Acinetobacter piscicola</name>
    <dbReference type="NCBI Taxonomy" id="2006115"/>
    <lineage>
        <taxon>Bacteria</taxon>
        <taxon>Pseudomonadati</taxon>
        <taxon>Pseudomonadota</taxon>
        <taxon>Gammaproteobacteria</taxon>
        <taxon>Moraxellales</taxon>
        <taxon>Moraxellaceae</taxon>
        <taxon>Acinetobacter</taxon>
    </lineage>
</organism>
<evidence type="ECO:0000313" key="2">
    <source>
        <dbReference type="Proteomes" id="UP000593966"/>
    </source>
</evidence>
<proteinExistence type="predicted"/>
<gene>
    <name evidence="1" type="ORF">G0028_06235</name>
</gene>
<dbReference type="RefSeq" id="WP_180044801.1">
    <property type="nucleotide sequence ID" value="NZ_CP048659.1"/>
</dbReference>
<dbReference type="Proteomes" id="UP000593966">
    <property type="component" value="Chromosome"/>
</dbReference>
<evidence type="ECO:0000313" key="1">
    <source>
        <dbReference type="EMBL" id="QOW45530.1"/>
    </source>
</evidence>
<dbReference type="AlphaFoldDB" id="A0A7S7AGN0"/>
<sequence length="102" mass="12333">MKIGFIGGFRDRQNRHNVAEDYYSKELDWQVRVEKPRQKQSGFQRTITITTEREMDIYNLMILKKSGELKFFYVLEGMNKDEIKSRIDTYWDNSDMLGYDFD</sequence>